<feature type="transmembrane region" description="Helical" evidence="9">
    <location>
        <begin position="43"/>
        <end position="64"/>
    </location>
</feature>
<keyword evidence="5 9" id="KW-0812">Transmembrane</keyword>
<proteinExistence type="inferred from homology"/>
<dbReference type="Proteomes" id="UP000886198">
    <property type="component" value="Unassembled WGS sequence"/>
</dbReference>
<dbReference type="InterPro" id="IPR007272">
    <property type="entry name" value="Sulf_transp_TsuA/YedE"/>
</dbReference>
<comment type="similarity">
    <text evidence="8">Belongs to the TsuA/YedE (TC 9.B.102) family.</text>
</comment>
<evidence type="ECO:0000256" key="4">
    <source>
        <dbReference type="ARBA" id="ARBA00022519"/>
    </source>
</evidence>
<feature type="transmembrane region" description="Helical" evidence="9">
    <location>
        <begin position="189"/>
        <end position="208"/>
    </location>
</feature>
<evidence type="ECO:0000256" key="5">
    <source>
        <dbReference type="ARBA" id="ARBA00022692"/>
    </source>
</evidence>
<evidence type="ECO:0000256" key="1">
    <source>
        <dbReference type="ARBA" id="ARBA00004429"/>
    </source>
</evidence>
<reference evidence="10" key="1">
    <citation type="journal article" date="2020" name="mSystems">
        <title>Genome- and Community-Level Interaction Insights into Carbon Utilization and Element Cycling Functions of Hydrothermarchaeota in Hydrothermal Sediment.</title>
        <authorList>
            <person name="Zhou Z."/>
            <person name="Liu Y."/>
            <person name="Xu W."/>
            <person name="Pan J."/>
            <person name="Luo Z.H."/>
            <person name="Li M."/>
        </authorList>
    </citation>
    <scope>NUCLEOTIDE SEQUENCE [LARGE SCALE GENOMIC DNA]</scope>
    <source>
        <strain evidence="10">SpSt-1179</strain>
    </source>
</reference>
<dbReference type="PANTHER" id="PTHR30574">
    <property type="entry name" value="INNER MEMBRANE PROTEIN YEDE"/>
    <property type="match status" value="1"/>
</dbReference>
<evidence type="ECO:0000256" key="7">
    <source>
        <dbReference type="ARBA" id="ARBA00023136"/>
    </source>
</evidence>
<evidence type="ECO:0000313" key="10">
    <source>
        <dbReference type="EMBL" id="HDP78452.1"/>
    </source>
</evidence>
<feature type="transmembrane region" description="Helical" evidence="9">
    <location>
        <begin position="76"/>
        <end position="97"/>
    </location>
</feature>
<protein>
    <submittedName>
        <fullName evidence="10">YeeE/YedE family protein</fullName>
    </submittedName>
</protein>
<feature type="transmembrane region" description="Helical" evidence="9">
    <location>
        <begin position="241"/>
        <end position="259"/>
    </location>
</feature>
<keyword evidence="4" id="KW-0997">Cell inner membrane</keyword>
<feature type="transmembrane region" description="Helical" evidence="9">
    <location>
        <begin position="271"/>
        <end position="298"/>
    </location>
</feature>
<feature type="transmembrane region" description="Helical" evidence="9">
    <location>
        <begin position="160"/>
        <end position="177"/>
    </location>
</feature>
<keyword evidence="6 9" id="KW-1133">Transmembrane helix</keyword>
<dbReference type="AlphaFoldDB" id="A0A7C1CUP9"/>
<keyword evidence="7 9" id="KW-0472">Membrane</keyword>
<sequence>MAWTGLLVGLVFGIILQRGRVCFNSAFRDVLLFKDNYLWKLGFLAVGLQMITVLFVAQMGWISIAPPTLNLFGNIVGAYVFGLGMVLAGGCASGVTYRSGEGMTTAMIAAVFYGIGAMAMRGGVFSPIRTWAAQFNVTVDGNSSVYFDKVGPTLATVLNVNPWIPAVILAAVLLWYTLGTKTTERKTKFNWKVAAISLAILSPIAWITSEAAGRNYGFGITGGWVSIFDSYISNQPLRWDGFEIIGIILGALIASLLAKEFKLRMPKNPKTYLVVMIGGTMMGAGASLAGGCNIGHFLAGLPTLAISSIIASVFLILGNWTMAYLLYRK</sequence>
<evidence type="ECO:0000256" key="9">
    <source>
        <dbReference type="SAM" id="Phobius"/>
    </source>
</evidence>
<evidence type="ECO:0000256" key="3">
    <source>
        <dbReference type="ARBA" id="ARBA00022475"/>
    </source>
</evidence>
<dbReference type="PANTHER" id="PTHR30574:SF1">
    <property type="entry name" value="SULPHUR TRANSPORT DOMAIN-CONTAINING PROTEIN"/>
    <property type="match status" value="1"/>
</dbReference>
<evidence type="ECO:0000256" key="2">
    <source>
        <dbReference type="ARBA" id="ARBA00022448"/>
    </source>
</evidence>
<accession>A0A7C1CUP9</accession>
<dbReference type="Pfam" id="PF04143">
    <property type="entry name" value="Sulf_transp"/>
    <property type="match status" value="1"/>
</dbReference>
<evidence type="ECO:0000256" key="6">
    <source>
        <dbReference type="ARBA" id="ARBA00022989"/>
    </source>
</evidence>
<feature type="transmembrane region" description="Helical" evidence="9">
    <location>
        <begin position="304"/>
        <end position="327"/>
    </location>
</feature>
<dbReference type="GO" id="GO:0005886">
    <property type="term" value="C:plasma membrane"/>
    <property type="evidence" value="ECO:0007669"/>
    <property type="project" value="UniProtKB-SubCell"/>
</dbReference>
<keyword evidence="2" id="KW-0813">Transport</keyword>
<organism evidence="10">
    <name type="scientific">Mesotoga infera</name>
    <dbReference type="NCBI Taxonomy" id="1236046"/>
    <lineage>
        <taxon>Bacteria</taxon>
        <taxon>Thermotogati</taxon>
        <taxon>Thermotogota</taxon>
        <taxon>Thermotogae</taxon>
        <taxon>Kosmotogales</taxon>
        <taxon>Kosmotogaceae</taxon>
        <taxon>Mesotoga</taxon>
    </lineage>
</organism>
<comment type="subcellular location">
    <subcellularLocation>
        <location evidence="1">Cell inner membrane</location>
        <topology evidence="1">Multi-pass membrane protein</topology>
    </subcellularLocation>
</comment>
<evidence type="ECO:0000256" key="8">
    <source>
        <dbReference type="ARBA" id="ARBA00035655"/>
    </source>
</evidence>
<comment type="caution">
    <text evidence="10">The sequence shown here is derived from an EMBL/GenBank/DDBJ whole genome shotgun (WGS) entry which is preliminary data.</text>
</comment>
<gene>
    <name evidence="10" type="ORF">ENN47_09780</name>
</gene>
<dbReference type="EMBL" id="DSBT01000304">
    <property type="protein sequence ID" value="HDP78452.1"/>
    <property type="molecule type" value="Genomic_DNA"/>
</dbReference>
<name>A0A7C1CUP9_9BACT</name>
<keyword evidence="3" id="KW-1003">Cell membrane</keyword>